<keyword evidence="1" id="KW-0378">Hydrolase</keyword>
<dbReference type="EMBL" id="CAEZXR010000278">
    <property type="protein sequence ID" value="CAB4722371.1"/>
    <property type="molecule type" value="Genomic_DNA"/>
</dbReference>
<protein>
    <submittedName>
        <fullName evidence="5">Unannotated protein</fullName>
    </submittedName>
</protein>
<dbReference type="SUPFAM" id="SSF52151">
    <property type="entry name" value="FabD/lysophospholipase-like"/>
    <property type="match status" value="1"/>
</dbReference>
<feature type="domain" description="PNPLA" evidence="4">
    <location>
        <begin position="7"/>
        <end position="180"/>
    </location>
</feature>
<keyword evidence="3" id="KW-0443">Lipid metabolism</keyword>
<evidence type="ECO:0000256" key="2">
    <source>
        <dbReference type="ARBA" id="ARBA00022963"/>
    </source>
</evidence>
<proteinExistence type="predicted"/>
<dbReference type="PANTHER" id="PTHR14226:SF29">
    <property type="entry name" value="NEUROPATHY TARGET ESTERASE SWS"/>
    <property type="match status" value="1"/>
</dbReference>
<dbReference type="PROSITE" id="PS51635">
    <property type="entry name" value="PNPLA"/>
    <property type="match status" value="1"/>
</dbReference>
<dbReference type="InterPro" id="IPR050301">
    <property type="entry name" value="NTE"/>
</dbReference>
<evidence type="ECO:0000313" key="5">
    <source>
        <dbReference type="EMBL" id="CAB4722371.1"/>
    </source>
</evidence>
<evidence type="ECO:0000256" key="1">
    <source>
        <dbReference type="ARBA" id="ARBA00022801"/>
    </source>
</evidence>
<sequence>MIDRDVFVLSGGAARGAVQVGMAEVLLSAGIRPDAFVGTSVGALNSAYLSTHLSVDGARELGTRWAGLSGRDIFPGGWQRVGHLVRHPSSVCSSDGLAAMIESWVPAHRLEDLPVPVRVVTTDLGTGRAAYHASGDLLRLLLASTSLPGVFEPVRIGHGAASTLHVDGGVADLVPVTGAAALAPTRVFVLDASVPARARRMRTPLDVLLASLAAAMRSRGPVDLGAGVTVHHLQGPDLGIRMNDFSRTREHLALGRRVAEQLLDTLAPAAAA</sequence>
<evidence type="ECO:0000259" key="4">
    <source>
        <dbReference type="PROSITE" id="PS51635"/>
    </source>
</evidence>
<accession>A0A6J6REB7</accession>
<evidence type="ECO:0000256" key="3">
    <source>
        <dbReference type="ARBA" id="ARBA00023098"/>
    </source>
</evidence>
<dbReference type="GO" id="GO:0016787">
    <property type="term" value="F:hydrolase activity"/>
    <property type="evidence" value="ECO:0007669"/>
    <property type="project" value="UniProtKB-KW"/>
</dbReference>
<dbReference type="InterPro" id="IPR002641">
    <property type="entry name" value="PNPLA_dom"/>
</dbReference>
<dbReference type="AlphaFoldDB" id="A0A6J6REB7"/>
<gene>
    <name evidence="5" type="ORF">UFOPK2579_02072</name>
</gene>
<reference evidence="5" key="1">
    <citation type="submission" date="2020-05" db="EMBL/GenBank/DDBJ databases">
        <authorList>
            <person name="Chiriac C."/>
            <person name="Salcher M."/>
            <person name="Ghai R."/>
            <person name="Kavagutti S V."/>
        </authorList>
    </citation>
    <scope>NUCLEOTIDE SEQUENCE</scope>
</reference>
<dbReference type="PANTHER" id="PTHR14226">
    <property type="entry name" value="NEUROPATHY TARGET ESTERASE/SWISS CHEESE D.MELANOGASTER"/>
    <property type="match status" value="1"/>
</dbReference>
<dbReference type="Pfam" id="PF01734">
    <property type="entry name" value="Patatin"/>
    <property type="match status" value="1"/>
</dbReference>
<dbReference type="Gene3D" id="3.40.1090.10">
    <property type="entry name" value="Cytosolic phospholipase A2 catalytic domain"/>
    <property type="match status" value="2"/>
</dbReference>
<dbReference type="GO" id="GO:0016042">
    <property type="term" value="P:lipid catabolic process"/>
    <property type="evidence" value="ECO:0007669"/>
    <property type="project" value="UniProtKB-KW"/>
</dbReference>
<keyword evidence="2" id="KW-0442">Lipid degradation</keyword>
<name>A0A6J6REB7_9ZZZZ</name>
<organism evidence="5">
    <name type="scientific">freshwater metagenome</name>
    <dbReference type="NCBI Taxonomy" id="449393"/>
    <lineage>
        <taxon>unclassified sequences</taxon>
        <taxon>metagenomes</taxon>
        <taxon>ecological metagenomes</taxon>
    </lineage>
</organism>
<dbReference type="InterPro" id="IPR016035">
    <property type="entry name" value="Acyl_Trfase/lysoPLipase"/>
</dbReference>